<dbReference type="EMBL" id="JABCKI010005781">
    <property type="protein sequence ID" value="KAG5638117.1"/>
    <property type="molecule type" value="Genomic_DNA"/>
</dbReference>
<dbReference type="AlphaFoldDB" id="A0A9P7FT50"/>
<reference evidence="3" key="2">
    <citation type="submission" date="2021-10" db="EMBL/GenBank/DDBJ databases">
        <title>Phylogenomics reveals ancestral predisposition of the termite-cultivated fungus Termitomyces towards a domesticated lifestyle.</title>
        <authorList>
            <person name="Auxier B."/>
            <person name="Grum-Grzhimaylo A."/>
            <person name="Cardenas M.E."/>
            <person name="Lodge J.D."/>
            <person name="Laessoe T."/>
            <person name="Pedersen O."/>
            <person name="Smith M.E."/>
            <person name="Kuyper T.W."/>
            <person name="Franco-Molano E.A."/>
            <person name="Baroni T.J."/>
            <person name="Aanen D.K."/>
        </authorList>
    </citation>
    <scope>NUCLEOTIDE SEQUENCE</scope>
    <source>
        <strain evidence="3">D49</strain>
    </source>
</reference>
<accession>A0A9P7FT50</accession>
<keyword evidence="1" id="KW-0175">Coiled coil</keyword>
<feature type="coiled-coil region" evidence="1">
    <location>
        <begin position="258"/>
        <end position="285"/>
    </location>
</feature>
<feature type="region of interest" description="Disordered" evidence="2">
    <location>
        <begin position="336"/>
        <end position="357"/>
    </location>
</feature>
<gene>
    <name evidence="3" type="ORF">H0H81_001795</name>
</gene>
<evidence type="ECO:0000256" key="1">
    <source>
        <dbReference type="SAM" id="Coils"/>
    </source>
</evidence>
<protein>
    <submittedName>
        <fullName evidence="3">Uncharacterized protein</fullName>
    </submittedName>
</protein>
<proteinExistence type="predicted"/>
<dbReference type="OrthoDB" id="3035480at2759"/>
<evidence type="ECO:0000313" key="3">
    <source>
        <dbReference type="EMBL" id="KAG5638117.1"/>
    </source>
</evidence>
<comment type="caution">
    <text evidence="3">The sequence shown here is derived from an EMBL/GenBank/DDBJ whole genome shotgun (WGS) entry which is preliminary data.</text>
</comment>
<reference evidence="3" key="1">
    <citation type="submission" date="2021-02" db="EMBL/GenBank/DDBJ databases">
        <authorList>
            <person name="Nieuwenhuis M."/>
            <person name="Van De Peppel L.J.J."/>
        </authorList>
    </citation>
    <scope>NUCLEOTIDE SEQUENCE</scope>
    <source>
        <strain evidence="3">D49</strain>
    </source>
</reference>
<evidence type="ECO:0000313" key="4">
    <source>
        <dbReference type="Proteomes" id="UP000717328"/>
    </source>
</evidence>
<name>A0A9P7FT50_9AGAR</name>
<keyword evidence="4" id="KW-1185">Reference proteome</keyword>
<dbReference type="Proteomes" id="UP000717328">
    <property type="component" value="Unassembled WGS sequence"/>
</dbReference>
<feature type="region of interest" description="Disordered" evidence="2">
    <location>
        <begin position="151"/>
        <end position="240"/>
    </location>
</feature>
<feature type="compositionally biased region" description="Polar residues" evidence="2">
    <location>
        <begin position="220"/>
        <end position="234"/>
    </location>
</feature>
<feature type="compositionally biased region" description="Acidic residues" evidence="2">
    <location>
        <begin position="205"/>
        <end position="217"/>
    </location>
</feature>
<organism evidence="3 4">
    <name type="scientific">Sphagnurus paluster</name>
    <dbReference type="NCBI Taxonomy" id="117069"/>
    <lineage>
        <taxon>Eukaryota</taxon>
        <taxon>Fungi</taxon>
        <taxon>Dikarya</taxon>
        <taxon>Basidiomycota</taxon>
        <taxon>Agaricomycotina</taxon>
        <taxon>Agaricomycetes</taxon>
        <taxon>Agaricomycetidae</taxon>
        <taxon>Agaricales</taxon>
        <taxon>Tricholomatineae</taxon>
        <taxon>Lyophyllaceae</taxon>
        <taxon>Sphagnurus</taxon>
    </lineage>
</organism>
<sequence length="357" mass="40205">MSVSLRKFRSVLKTCHTGVYPYELPQDKSDSIPYYEMLGRGPPPTDVAGNPGDVYIDVDVTTPLLVYVRDMDQWRQWNELPGTDGRVKRVHLAVHPILADRYLRFWKRGRTRGLSWVTDTTVKAMGIEPQSARIDPTEGLTQVFKNAHERLSIGRGSMARGSRVKRERSESPDQYFNDSSDDPSASRSRAHARRASSRQKVTPDLSDEEDELIESESDLNLTHSPSRNSPSHSGRSVPDLSAKASELTTFITLADDARLAAERKAQSLQLELDDARAALTKETEARTVAEANLINTEAKYTKEKETHALTVRDLRDKVFALETEKFLASRNKAKFEARGKTRQNSNDCEMESLIPTK</sequence>
<evidence type="ECO:0000256" key="2">
    <source>
        <dbReference type="SAM" id="MobiDB-lite"/>
    </source>
</evidence>
<feature type="compositionally biased region" description="Basic residues" evidence="2">
    <location>
        <begin position="188"/>
        <end position="197"/>
    </location>
</feature>